<feature type="chain" id="PRO_5019782731" description="Lipoprotein" evidence="1">
    <location>
        <begin position="25"/>
        <end position="288"/>
    </location>
</feature>
<evidence type="ECO:0000313" key="2">
    <source>
        <dbReference type="EMBL" id="RYJ52777.1"/>
    </source>
</evidence>
<keyword evidence="3" id="KW-1185">Reference proteome</keyword>
<dbReference type="Proteomes" id="UP000253235">
    <property type="component" value="Unassembled WGS sequence"/>
</dbReference>
<feature type="signal peptide" evidence="1">
    <location>
        <begin position="1"/>
        <end position="24"/>
    </location>
</feature>
<gene>
    <name evidence="2" type="ORF">DR871_001615</name>
</gene>
<comment type="caution">
    <text evidence="2">The sequence shown here is derived from an EMBL/GenBank/DDBJ whole genome shotgun (WGS) entry which is preliminary data.</text>
</comment>
<sequence>MKTKILSGMAFIMLSFFISCDSNNNDDNDPNPSPVLTTVDVANESKIDVAIDDVVFIVEDQYTTQQNSTNKSSATSKGFLPTCATITTVLADGIWTRTIDFGTAGCLLPNGNLVKGKIIISFSTDFTSPIRTISYTFVDFYHNNKLLQGNKTITYELKSTALLAEVHPVMTFTVDMKITFDDGKIYTRTGTKVKEAVEGNGTPLIWDDNVFLVTGNSTTTLPEGTIIVKTITTPLRYVMTCNLPFPVGGVVTITKNDSEGVLNFGNGVCDNLATLTINGVTTEITLQK</sequence>
<name>A0A482TNB8_9FLAO</name>
<dbReference type="RefSeq" id="WP_113665144.1">
    <property type="nucleotide sequence ID" value="NZ_QNVY02000001.1"/>
</dbReference>
<keyword evidence="1" id="KW-0732">Signal</keyword>
<accession>A0A482TNB8</accession>
<dbReference type="OrthoDB" id="1114031at2"/>
<dbReference type="EMBL" id="QNVY02000001">
    <property type="protein sequence ID" value="RYJ52777.1"/>
    <property type="molecule type" value="Genomic_DNA"/>
</dbReference>
<evidence type="ECO:0000256" key="1">
    <source>
        <dbReference type="SAM" id="SignalP"/>
    </source>
</evidence>
<dbReference type="PROSITE" id="PS51257">
    <property type="entry name" value="PROKAR_LIPOPROTEIN"/>
    <property type="match status" value="1"/>
</dbReference>
<evidence type="ECO:0008006" key="4">
    <source>
        <dbReference type="Google" id="ProtNLM"/>
    </source>
</evidence>
<proteinExistence type="predicted"/>
<reference evidence="2 3" key="1">
    <citation type="submission" date="2019-01" db="EMBL/GenBank/DDBJ databases">
        <title>Flavobacterium sp. nov. isolated from arctic soil.</title>
        <authorList>
            <person name="Kim D.-U."/>
        </authorList>
    </citation>
    <scope>NUCLEOTIDE SEQUENCE [LARGE SCALE GENOMIC DNA]</scope>
    <source>
        <strain evidence="2 3">Kopri-42</strain>
    </source>
</reference>
<protein>
    <recommendedName>
        <fullName evidence="4">Lipoprotein</fullName>
    </recommendedName>
</protein>
<dbReference type="AlphaFoldDB" id="A0A482TNB8"/>
<evidence type="ECO:0000313" key="3">
    <source>
        <dbReference type="Proteomes" id="UP000253235"/>
    </source>
</evidence>
<organism evidence="2 3">
    <name type="scientific">Flavobacterium petrolei</name>
    <dbReference type="NCBI Taxonomy" id="2259594"/>
    <lineage>
        <taxon>Bacteria</taxon>
        <taxon>Pseudomonadati</taxon>
        <taxon>Bacteroidota</taxon>
        <taxon>Flavobacteriia</taxon>
        <taxon>Flavobacteriales</taxon>
        <taxon>Flavobacteriaceae</taxon>
        <taxon>Flavobacterium</taxon>
    </lineage>
</organism>